<dbReference type="Pfam" id="PF06985">
    <property type="entry name" value="HET"/>
    <property type="match status" value="1"/>
</dbReference>
<keyword evidence="4" id="KW-1185">Reference proteome</keyword>
<protein>
    <recommendedName>
        <fullName evidence="2">Protein kinase domain-containing protein</fullName>
    </recommendedName>
</protein>
<evidence type="ECO:0000313" key="4">
    <source>
        <dbReference type="Proteomes" id="UP000799424"/>
    </source>
</evidence>
<feature type="region of interest" description="Disordered" evidence="1">
    <location>
        <begin position="669"/>
        <end position="713"/>
    </location>
</feature>
<dbReference type="SUPFAM" id="SSF56112">
    <property type="entry name" value="Protein kinase-like (PK-like)"/>
    <property type="match status" value="2"/>
</dbReference>
<dbReference type="PANTHER" id="PTHR24359">
    <property type="entry name" value="SERINE/THREONINE-PROTEIN KINASE SBK1"/>
    <property type="match status" value="1"/>
</dbReference>
<feature type="domain" description="Protein kinase" evidence="2">
    <location>
        <begin position="1207"/>
        <end position="1563"/>
    </location>
</feature>
<name>A0A6A6ZVJ2_9PLEO</name>
<dbReference type="EMBL" id="MU006229">
    <property type="protein sequence ID" value="KAF2825062.1"/>
    <property type="molecule type" value="Genomic_DNA"/>
</dbReference>
<dbReference type="GO" id="GO:0005524">
    <property type="term" value="F:ATP binding"/>
    <property type="evidence" value="ECO:0007669"/>
    <property type="project" value="InterPro"/>
</dbReference>
<evidence type="ECO:0000313" key="3">
    <source>
        <dbReference type="EMBL" id="KAF2825062.1"/>
    </source>
</evidence>
<feature type="compositionally biased region" description="Basic and acidic residues" evidence="1">
    <location>
        <begin position="701"/>
        <end position="713"/>
    </location>
</feature>
<reference evidence="3" key="1">
    <citation type="journal article" date="2020" name="Stud. Mycol.">
        <title>101 Dothideomycetes genomes: a test case for predicting lifestyles and emergence of pathogens.</title>
        <authorList>
            <person name="Haridas S."/>
            <person name="Albert R."/>
            <person name="Binder M."/>
            <person name="Bloem J."/>
            <person name="Labutti K."/>
            <person name="Salamov A."/>
            <person name="Andreopoulos B."/>
            <person name="Baker S."/>
            <person name="Barry K."/>
            <person name="Bills G."/>
            <person name="Bluhm B."/>
            <person name="Cannon C."/>
            <person name="Castanera R."/>
            <person name="Culley D."/>
            <person name="Daum C."/>
            <person name="Ezra D."/>
            <person name="Gonzalez J."/>
            <person name="Henrissat B."/>
            <person name="Kuo A."/>
            <person name="Liang C."/>
            <person name="Lipzen A."/>
            <person name="Lutzoni F."/>
            <person name="Magnuson J."/>
            <person name="Mondo S."/>
            <person name="Nolan M."/>
            <person name="Ohm R."/>
            <person name="Pangilinan J."/>
            <person name="Park H.-J."/>
            <person name="Ramirez L."/>
            <person name="Alfaro M."/>
            <person name="Sun H."/>
            <person name="Tritt A."/>
            <person name="Yoshinaga Y."/>
            <person name="Zwiers L.-H."/>
            <person name="Turgeon B."/>
            <person name="Goodwin S."/>
            <person name="Spatafora J."/>
            <person name="Crous P."/>
            <person name="Grigoriev I."/>
        </authorList>
    </citation>
    <scope>NUCLEOTIDE SEQUENCE</scope>
    <source>
        <strain evidence="3">CBS 113818</strain>
    </source>
</reference>
<evidence type="ECO:0000259" key="2">
    <source>
        <dbReference type="PROSITE" id="PS50011"/>
    </source>
</evidence>
<organism evidence="3 4">
    <name type="scientific">Ophiobolus disseminans</name>
    <dbReference type="NCBI Taxonomy" id="1469910"/>
    <lineage>
        <taxon>Eukaryota</taxon>
        <taxon>Fungi</taxon>
        <taxon>Dikarya</taxon>
        <taxon>Ascomycota</taxon>
        <taxon>Pezizomycotina</taxon>
        <taxon>Dothideomycetes</taxon>
        <taxon>Pleosporomycetidae</taxon>
        <taxon>Pleosporales</taxon>
        <taxon>Pleosporineae</taxon>
        <taxon>Phaeosphaeriaceae</taxon>
        <taxon>Ophiobolus</taxon>
    </lineage>
</organism>
<sequence length="2305" mass="260879">MPAQAAPPHGHSRNEPVKPLTRRSLAHSLANQPRTEVPLESNDKLRDLVATCTPRKGSATTASPSTTHGPAGTRPHYSQPLNRTSHRTNHRHQQGRVGQDSSIPRLRQNSIAKSRLTNPQNEVQWSTPAYSYSHDRITAFDRDDRETSAHLGAANGQLVNDWNRKVSAQLLPDLHLADDSTVGGAEFKVSPLGFRLNKEQCTTDDTVAAALNGVARFDLDSADGERPYTSQVGNNGLLGVPGLGPEWADLTKSPSRSEILDGGDQQHLRTANGTSQTPETSADYDDVASLASSSPPDSHYELQGALLGSYQTTQDNGGRTTRFIPKQTLKNLINTKAVTQELIKELPHIPRRDLKRYARKICSEEEEVKPQLGKKPRIRSFRKIFAILVLCEAISSILLFLEDEVSDQDLPLVEISGVHGLCRRSDKRHIALNCFKQLIWSPIKLMNFQDYQWKMLAPYFSQDEDGVARHYILQADHILPFADIKSDDYGTSEKTGGFGRILMRDIHSDHHNFREPQFCTKGFAIKQQMRYEDREAFKKEIRILRKFSMWRHEHIISLLATYEQFDKLHLIFYRAQGDLFEYWQKENPEPRFDHSMVAWVAKQAVGMISGLARLHKLFSFTKRPVNVGHPQITHNNDKSDNSFHKPKTYDTAVEPKRLVRNDTIDSWFSNDGTEQRPISPEKPTRVRFAPGQPPGRNIPQRSEEEAHQKQYGRHGDINPGNILWFAASTNDGITTHGTLKLADFGQAELNTLDSKTKTKSVANTRTYRPPECDLRPNIIRQSYDIWCSGCVLLEFITWLFGGAGLLAEFANLRSSPDPYHDGMLTDTFFRILRRSDGSKEAMVKPEVAEFIERLHRHKNCSVYFHDLLYVIQHDMLVVDSKGRESCAFLENKLATIYDKCAKDIEYATTSNSWCQDRLPLLGKGTSSDDTAAEDTMSVLNSTSAAPLHKLAHRRSPTSFKCCTITGLARLRLSRSFVHRSSSLPASFTNYRPITVLPVGARVRNNTANLALIAQVSSSNLGGMSDDEDFGLLGKSSVDHSLSSQIVEKYVESFFNDRTYKYLPDHRIEELIDLDAIEHELGKIRGQPDVDHEKYNDDFRRDLARWILSKSRRVFAITVQCELKPRLLLLSMILFKRHGFNDEALQLQPLKDPQKILVWNPPKAFPPQIWNQSKKNTFYETQWKFLVPVFSPEQYDYDLNQNVIFPFTVIGSIPKDGAFSFVYRIRIHEGHQKHPHIHEIALKDLKVSMADGGQGTDDAWDKEAEALGYINKLNHPNIVQCIGAVRRGNNRYFLFPWADGDSLRDFWQSRTTQTPNASIILDSIYQLRGMVDALDKLHNFKGGQFDHHVGNESEIKISVEQADGQGSSQIHDEEDTSGGINTEKPDISVSEEYEDVTQSQSIRHGDLKPENILRFLDGKSDLGRLCIADMGLAKRHVSRTQDRRKLTSMGFGTRRYEAPQTIIDKSPRSRLYDIWSMGCITFEYIVWLLYGNNGLQKLYSQLEGATQQPGQYYELLPGNEPSGAQVHHVVLRWLDHLDRKDPECSRDVSSALKDLLKIVREQLLVVALPPNRFSGTDGGHTFQPPPLGEMTTRYRGTAADFRDSLDEIIKKKYRPGYIFTGRNRFGVEPPSPAAAATLAPGAAGNATRAPNLPVREAVKTGVLGFSLGLDYGRPPREGWVFEIDNAFAGRSCKEVSATFFPVEPQAELCARCQSLNLWKGGFNIEDPVTQLRQRAVGCSFCKMLLRVYDEAVEPKADIARFKRSQSSLIFADDTFPALSILRPPDTETPMVIQIGLPELPRPGSDAFFSVMKHWLQDCDTNHPHCRVPDPRLPPRVIDVGTADRPMLQLLETRDHQIETTKYVALSHPWGNTTYNPPFCTLRDNIDQFKKAIPEDQLPATFAHAVQCIRKLGIRYLWIDSICIIQGQDGDFNEQSEFMETVYSGAHCVIAASRATSQRDGFLADRPKREYVTFKGEDNSPFYIGKMIDKFSEDVIEGALNQRGWVLQERALARRTIYFTKPQTYFECGEGVRCETMTKMRNDTADFLGDPNFPSKANAKHSDRAKRIAYFQSLYKQYSRLNFTRYSDRPIAIAGLERRLQKAFETQGAFGIFDDGNKPKEERGLFHRSLLWQRSNETKQEEKKPIDFSSTGRRTRVPSWSWMAYKGGIDYFDPPFRSADWEFNDIIPPWTRGQGLSTESAPRSNELAIIATVRDFNVRGRLSGDMELTYDTEQTSASDGQRAQCVVVAKAKEPKSPAEEKMHYVLLVGQTRATTGRGEKVYKRLGAGFMLGRFISFDTPGTQAHLC</sequence>
<dbReference type="GO" id="GO:0004674">
    <property type="term" value="F:protein serine/threonine kinase activity"/>
    <property type="evidence" value="ECO:0007669"/>
    <property type="project" value="TreeGrafter"/>
</dbReference>
<dbReference type="Proteomes" id="UP000799424">
    <property type="component" value="Unassembled WGS sequence"/>
</dbReference>
<dbReference type="InterPro" id="IPR010730">
    <property type="entry name" value="HET"/>
</dbReference>
<dbReference type="PANTHER" id="PTHR24359:SF37">
    <property type="entry name" value="PROTEIN KINASE DOMAIN-CONTAINING PROTEIN"/>
    <property type="match status" value="1"/>
</dbReference>
<feature type="region of interest" description="Disordered" evidence="1">
    <location>
        <begin position="1"/>
        <end position="105"/>
    </location>
</feature>
<dbReference type="InterPro" id="IPR011009">
    <property type="entry name" value="Kinase-like_dom_sf"/>
</dbReference>
<feature type="compositionally biased region" description="Basic residues" evidence="1">
    <location>
        <begin position="84"/>
        <end position="94"/>
    </location>
</feature>
<evidence type="ECO:0000256" key="1">
    <source>
        <dbReference type="SAM" id="MobiDB-lite"/>
    </source>
</evidence>
<dbReference type="InterPro" id="IPR000719">
    <property type="entry name" value="Prot_kinase_dom"/>
</dbReference>
<feature type="region of interest" description="Disordered" evidence="1">
    <location>
        <begin position="1360"/>
        <end position="1389"/>
    </location>
</feature>
<proteinExistence type="predicted"/>
<dbReference type="OrthoDB" id="4062651at2759"/>
<gene>
    <name evidence="3" type="ORF">CC86DRAFT_353840</name>
</gene>
<dbReference type="SMART" id="SM00220">
    <property type="entry name" value="S_TKc"/>
    <property type="match status" value="1"/>
</dbReference>
<dbReference type="Pfam" id="PF00069">
    <property type="entry name" value="Pkinase"/>
    <property type="match status" value="2"/>
</dbReference>
<feature type="region of interest" description="Disordered" evidence="1">
    <location>
        <begin position="253"/>
        <end position="282"/>
    </location>
</feature>
<feature type="compositionally biased region" description="Polar residues" evidence="1">
    <location>
        <begin position="268"/>
        <end position="280"/>
    </location>
</feature>
<feature type="domain" description="Protein kinase" evidence="2">
    <location>
        <begin position="487"/>
        <end position="876"/>
    </location>
</feature>
<feature type="compositionally biased region" description="Polar residues" evidence="1">
    <location>
        <begin position="58"/>
        <end position="68"/>
    </location>
</feature>
<accession>A0A6A6ZVJ2</accession>
<dbReference type="CDD" id="cd00180">
    <property type="entry name" value="PKc"/>
    <property type="match status" value="1"/>
</dbReference>
<dbReference type="PROSITE" id="PS50011">
    <property type="entry name" value="PROTEIN_KINASE_DOM"/>
    <property type="match status" value="2"/>
</dbReference>
<dbReference type="Gene3D" id="1.10.510.10">
    <property type="entry name" value="Transferase(Phosphotransferase) domain 1"/>
    <property type="match status" value="4"/>
</dbReference>